<protein>
    <submittedName>
        <fullName evidence="2">Uncharacterized protein</fullName>
    </submittedName>
</protein>
<dbReference type="EMBL" id="JADLQX010000044">
    <property type="protein sequence ID" value="MBF6302465.1"/>
    <property type="molecule type" value="Genomic_DNA"/>
</dbReference>
<name>A0ABS0D237_9NOCA</name>
<dbReference type="RefSeq" id="WP_195133651.1">
    <property type="nucleotide sequence ID" value="NZ_JADLQX010000044.1"/>
</dbReference>
<feature type="chain" id="PRO_5046856455" evidence="1">
    <location>
        <begin position="26"/>
        <end position="48"/>
    </location>
</feature>
<evidence type="ECO:0000256" key="1">
    <source>
        <dbReference type="SAM" id="SignalP"/>
    </source>
</evidence>
<gene>
    <name evidence="2" type="ORF">IU459_33730</name>
</gene>
<evidence type="ECO:0000313" key="3">
    <source>
        <dbReference type="Proteomes" id="UP000702209"/>
    </source>
</evidence>
<dbReference type="Proteomes" id="UP000702209">
    <property type="component" value="Unassembled WGS sequence"/>
</dbReference>
<proteinExistence type="predicted"/>
<evidence type="ECO:0000313" key="2">
    <source>
        <dbReference type="EMBL" id="MBF6302465.1"/>
    </source>
</evidence>
<organism evidence="2 3">
    <name type="scientific">Nocardia amamiensis</name>
    <dbReference type="NCBI Taxonomy" id="404578"/>
    <lineage>
        <taxon>Bacteria</taxon>
        <taxon>Bacillati</taxon>
        <taxon>Actinomycetota</taxon>
        <taxon>Actinomycetes</taxon>
        <taxon>Mycobacteriales</taxon>
        <taxon>Nocardiaceae</taxon>
        <taxon>Nocardia</taxon>
    </lineage>
</organism>
<sequence>MSADVLILAALPVAAVSINCAIAVAASTPPAAVPTETRGTAPRGEVTT</sequence>
<comment type="caution">
    <text evidence="2">The sequence shown here is derived from an EMBL/GenBank/DDBJ whole genome shotgun (WGS) entry which is preliminary data.</text>
</comment>
<keyword evidence="3" id="KW-1185">Reference proteome</keyword>
<feature type="signal peptide" evidence="1">
    <location>
        <begin position="1"/>
        <end position="25"/>
    </location>
</feature>
<keyword evidence="1" id="KW-0732">Signal</keyword>
<accession>A0ABS0D237</accession>
<reference evidence="2 3" key="1">
    <citation type="submission" date="2020-10" db="EMBL/GenBank/DDBJ databases">
        <title>Identification of Nocardia species via Next-generation sequencing and recognition of intraspecies genetic diversity.</title>
        <authorList>
            <person name="Li P."/>
            <person name="Li P."/>
            <person name="Lu B."/>
        </authorList>
    </citation>
    <scope>NUCLEOTIDE SEQUENCE [LARGE SCALE GENOMIC DNA]</scope>
    <source>
        <strain evidence="2 3">BJ06-0157</strain>
    </source>
</reference>